<comment type="subcellular location">
    <subcellularLocation>
        <location evidence="1">Membrane</location>
        <topology evidence="1">Multi-pass membrane protein</topology>
    </subcellularLocation>
</comment>
<organism evidence="7 8">
    <name type="scientific">Achlya hypogyna</name>
    <name type="common">Oomycete</name>
    <name type="synonym">Protoachlya hypogyna</name>
    <dbReference type="NCBI Taxonomy" id="1202772"/>
    <lineage>
        <taxon>Eukaryota</taxon>
        <taxon>Sar</taxon>
        <taxon>Stramenopiles</taxon>
        <taxon>Oomycota</taxon>
        <taxon>Saprolegniomycetes</taxon>
        <taxon>Saprolegniales</taxon>
        <taxon>Achlyaceae</taxon>
        <taxon>Achlya</taxon>
    </lineage>
</organism>
<comment type="caution">
    <text evidence="7">The sequence shown here is derived from an EMBL/GenBank/DDBJ whole genome shotgun (WGS) entry which is preliminary data.</text>
</comment>
<proteinExistence type="predicted"/>
<evidence type="ECO:0000313" key="8">
    <source>
        <dbReference type="Proteomes" id="UP000243579"/>
    </source>
</evidence>
<dbReference type="AlphaFoldDB" id="A0A1V9YXM3"/>
<evidence type="ECO:0000259" key="6">
    <source>
        <dbReference type="Pfam" id="PF01490"/>
    </source>
</evidence>
<keyword evidence="2 5" id="KW-0812">Transmembrane</keyword>
<dbReference type="STRING" id="1202772.A0A1V9YXM3"/>
<feature type="transmembrane region" description="Helical" evidence="5">
    <location>
        <begin position="337"/>
        <end position="363"/>
    </location>
</feature>
<feature type="transmembrane region" description="Helical" evidence="5">
    <location>
        <begin position="288"/>
        <end position="317"/>
    </location>
</feature>
<evidence type="ECO:0000313" key="7">
    <source>
        <dbReference type="EMBL" id="OQR90496.1"/>
    </source>
</evidence>
<dbReference type="PANTHER" id="PTHR22950">
    <property type="entry name" value="AMINO ACID TRANSPORTER"/>
    <property type="match status" value="1"/>
</dbReference>
<protein>
    <submittedName>
        <fullName evidence="7">Amino Acid/Auxin Permease (AAAP) Family</fullName>
    </submittedName>
</protein>
<keyword evidence="3 5" id="KW-1133">Transmembrane helix</keyword>
<feature type="transmembrane region" description="Helical" evidence="5">
    <location>
        <begin position="187"/>
        <end position="207"/>
    </location>
</feature>
<name>A0A1V9YXM3_ACHHY</name>
<accession>A0A1V9YXM3</accession>
<dbReference type="InterPro" id="IPR013057">
    <property type="entry name" value="AA_transpt_TM"/>
</dbReference>
<gene>
    <name evidence="7" type="ORF">ACHHYP_05466</name>
</gene>
<feature type="transmembrane region" description="Helical" evidence="5">
    <location>
        <begin position="56"/>
        <end position="73"/>
    </location>
</feature>
<sequence>MESKWPFTVWFWSLSDRQSRPEDDNEPSWRNSVIQLRKPVVLAQAIFILSKLGPKLILNLTFAFTFAMAFLTVEDMKMAFSLFCCVYGIGTLGMPGNYARAGYAWASVALVFMAAVNTYATWCISKVMLVAPKNVLTLGDIGEWSMGGFGRWAVVISQMLVCTMIPIVFLVLGGSLLTTLFPDTYNATTWIVFMGVVLLPVCLIPTLKEGAGAAAAGCIGTLVADAVALYLLVTNVNKSNDGLSTPSPDLTFKGVTTVFGNLALAYGAGIVIPALQREHSDPTRMPRIILVTMTFISLCFLAVSITGVSAVGCQIPGNLLFAVAGTKLGFNASRGGVVIAFLFMQLHITIAFAVIMFPAFFIAERLIFGFHKHSFEVLDEAAAYHDVEAIQEEKKPEVHEGPDMTASYNIPGNYRKAALLRIVIVAICTGIAIAWQDHFGDLLDFVGASSTATCCMILPIVFYLKTFHATISLPEKLFAYVSVLVSIFLAIYVSITTGKALFAPDDKDPSIIFPFCSGDYQKMVYTNTTYFNHKRALYGY</sequence>
<keyword evidence="4 5" id="KW-0472">Membrane</keyword>
<feature type="transmembrane region" description="Helical" evidence="5">
    <location>
        <begin position="104"/>
        <end position="131"/>
    </location>
</feature>
<feature type="transmembrane region" description="Helical" evidence="5">
    <location>
        <begin position="442"/>
        <end position="465"/>
    </location>
</feature>
<dbReference type="EMBL" id="JNBR01000620">
    <property type="protein sequence ID" value="OQR90496.1"/>
    <property type="molecule type" value="Genomic_DNA"/>
</dbReference>
<feature type="transmembrane region" description="Helical" evidence="5">
    <location>
        <begin position="80"/>
        <end position="98"/>
    </location>
</feature>
<dbReference type="OrthoDB" id="40134at2759"/>
<feature type="transmembrane region" description="Helical" evidence="5">
    <location>
        <begin position="254"/>
        <end position="276"/>
    </location>
</feature>
<dbReference type="Proteomes" id="UP000243579">
    <property type="component" value="Unassembled WGS sequence"/>
</dbReference>
<dbReference type="GO" id="GO:0015179">
    <property type="term" value="F:L-amino acid transmembrane transporter activity"/>
    <property type="evidence" value="ECO:0007669"/>
    <property type="project" value="TreeGrafter"/>
</dbReference>
<feature type="transmembrane region" description="Helical" evidence="5">
    <location>
        <begin position="214"/>
        <end position="234"/>
    </location>
</feature>
<evidence type="ECO:0000256" key="2">
    <source>
        <dbReference type="ARBA" id="ARBA00022692"/>
    </source>
</evidence>
<dbReference type="PANTHER" id="PTHR22950:SF349">
    <property type="entry name" value="AMINO ACID TRANSPORTER TRANSMEMBRANE DOMAIN-CONTAINING PROTEIN"/>
    <property type="match status" value="1"/>
</dbReference>
<feature type="domain" description="Amino acid transporter transmembrane" evidence="6">
    <location>
        <begin position="77"/>
        <end position="495"/>
    </location>
</feature>
<reference evidence="7 8" key="1">
    <citation type="journal article" date="2014" name="Genome Biol. Evol.">
        <title>The secreted proteins of Achlya hypogyna and Thraustotheca clavata identify the ancestral oomycete secretome and reveal gene acquisitions by horizontal gene transfer.</title>
        <authorList>
            <person name="Misner I."/>
            <person name="Blouin N."/>
            <person name="Leonard G."/>
            <person name="Richards T.A."/>
            <person name="Lane C.E."/>
        </authorList>
    </citation>
    <scope>NUCLEOTIDE SEQUENCE [LARGE SCALE GENOMIC DNA]</scope>
    <source>
        <strain evidence="7 8">ATCC 48635</strain>
    </source>
</reference>
<feature type="transmembrane region" description="Helical" evidence="5">
    <location>
        <begin position="477"/>
        <end position="495"/>
    </location>
</feature>
<dbReference type="GO" id="GO:0005774">
    <property type="term" value="C:vacuolar membrane"/>
    <property type="evidence" value="ECO:0007669"/>
    <property type="project" value="TreeGrafter"/>
</dbReference>
<feature type="transmembrane region" description="Helical" evidence="5">
    <location>
        <begin position="418"/>
        <end position="436"/>
    </location>
</feature>
<keyword evidence="8" id="KW-1185">Reference proteome</keyword>
<evidence type="ECO:0000256" key="3">
    <source>
        <dbReference type="ARBA" id="ARBA00022989"/>
    </source>
</evidence>
<evidence type="ECO:0000256" key="4">
    <source>
        <dbReference type="ARBA" id="ARBA00023136"/>
    </source>
</evidence>
<feature type="transmembrane region" description="Helical" evidence="5">
    <location>
        <begin position="152"/>
        <end position="181"/>
    </location>
</feature>
<evidence type="ECO:0000256" key="5">
    <source>
        <dbReference type="SAM" id="Phobius"/>
    </source>
</evidence>
<evidence type="ECO:0000256" key="1">
    <source>
        <dbReference type="ARBA" id="ARBA00004141"/>
    </source>
</evidence>
<dbReference type="Pfam" id="PF01490">
    <property type="entry name" value="Aa_trans"/>
    <property type="match status" value="1"/>
</dbReference>